<evidence type="ECO:0000256" key="1">
    <source>
        <dbReference type="ARBA" id="ARBA00005250"/>
    </source>
</evidence>
<keyword evidence="2" id="KW-0732">Signal</keyword>
<dbReference type="PANTHER" id="PTHR42951">
    <property type="entry name" value="METALLO-BETA-LACTAMASE DOMAIN-CONTAINING"/>
    <property type="match status" value="1"/>
</dbReference>
<sequence length="313" mass="34185">MRSRFERKKMLVGLALAAFFVLPRAQAQQPALNVSEVAPGVFVHIGTIELMTRENEGAIANVGFIVGSDAVAVIDTGGSVREGRQLVAAIRARTDKPIRYVVNTHGHPDHIFGNAAFAGSGAVFVGHKNLPEALRTRGPFYLDAFRKIMGDGLIGEVRIVLPTLLVDGTLELDLGARKLLLQAWPAAHSDNDLTVLDETSKTLFAGDLVFLEHIPVVDGSIRGWLRIIDDLRRLPATRVVPGHGRVSEWPEALSDQRRYLDTLATDIKAMVAKGATIKSAADTAATSERSRWQLFDDYNARNATAAFSEIEWE</sequence>
<proteinExistence type="inferred from homology"/>
<dbReference type="SMART" id="SM00849">
    <property type="entry name" value="Lactamase_B"/>
    <property type="match status" value="1"/>
</dbReference>
<evidence type="ECO:0000313" key="5">
    <source>
        <dbReference type="Proteomes" id="UP000184096"/>
    </source>
</evidence>
<dbReference type="InterPro" id="IPR050855">
    <property type="entry name" value="NDM-1-like"/>
</dbReference>
<dbReference type="AlphaFoldDB" id="A0A1M7UUJ2"/>
<accession>A0A1M7UUJ2</accession>
<reference evidence="5" key="1">
    <citation type="submission" date="2016-11" db="EMBL/GenBank/DDBJ databases">
        <authorList>
            <person name="Varghese N."/>
            <person name="Submissions S."/>
        </authorList>
    </citation>
    <scope>NUCLEOTIDE SEQUENCE [LARGE SCALE GENOMIC DNA]</scope>
    <source>
        <strain evidence="5">GAS401</strain>
    </source>
</reference>
<comment type="similarity">
    <text evidence="1">Belongs to the metallo-beta-lactamase superfamily. Class-B beta-lactamase family.</text>
</comment>
<organism evidence="4 5">
    <name type="scientific">Bradyrhizobium erythrophlei</name>
    <dbReference type="NCBI Taxonomy" id="1437360"/>
    <lineage>
        <taxon>Bacteria</taxon>
        <taxon>Pseudomonadati</taxon>
        <taxon>Pseudomonadota</taxon>
        <taxon>Alphaproteobacteria</taxon>
        <taxon>Hyphomicrobiales</taxon>
        <taxon>Nitrobacteraceae</taxon>
        <taxon>Bradyrhizobium</taxon>
    </lineage>
</organism>
<dbReference type="CDD" id="cd16282">
    <property type="entry name" value="metallo-hydrolase-like_MBL-fold"/>
    <property type="match status" value="1"/>
</dbReference>
<dbReference type="Proteomes" id="UP000184096">
    <property type="component" value="Chromosome I"/>
</dbReference>
<keyword evidence="5" id="KW-1185">Reference proteome</keyword>
<feature type="domain" description="Metallo-beta-lactamase" evidence="3">
    <location>
        <begin position="59"/>
        <end position="243"/>
    </location>
</feature>
<dbReference type="InterPro" id="IPR001279">
    <property type="entry name" value="Metallo-B-lactamas"/>
</dbReference>
<dbReference type="InterPro" id="IPR030829">
    <property type="entry name" value="SoxH-rel_PQQ_2"/>
</dbReference>
<evidence type="ECO:0000256" key="2">
    <source>
        <dbReference type="SAM" id="SignalP"/>
    </source>
</evidence>
<keyword evidence="4" id="KW-0378">Hydrolase</keyword>
<dbReference type="NCBIfam" id="TIGR04559">
    <property type="entry name" value="SoxH_rel_PQQ_2"/>
    <property type="match status" value="1"/>
</dbReference>
<dbReference type="GO" id="GO:0017001">
    <property type="term" value="P:antibiotic catabolic process"/>
    <property type="evidence" value="ECO:0007669"/>
    <property type="project" value="UniProtKB-ARBA"/>
</dbReference>
<dbReference type="EMBL" id="LT670849">
    <property type="protein sequence ID" value="SHN86629.1"/>
    <property type="molecule type" value="Genomic_DNA"/>
</dbReference>
<feature type="chain" id="PRO_5009929742" evidence="2">
    <location>
        <begin position="28"/>
        <end position="313"/>
    </location>
</feature>
<evidence type="ECO:0000313" key="4">
    <source>
        <dbReference type="EMBL" id="SHN86629.1"/>
    </source>
</evidence>
<feature type="signal peptide" evidence="2">
    <location>
        <begin position="1"/>
        <end position="27"/>
    </location>
</feature>
<protein>
    <submittedName>
        <fullName evidence="4">Quinoprotein relay system zinc metallohydrolase 2</fullName>
    </submittedName>
</protein>
<gene>
    <name evidence="4" type="ORF">SAMN05444170_6757</name>
</gene>
<dbReference type="Gene3D" id="3.60.15.10">
    <property type="entry name" value="Ribonuclease Z/Hydroxyacylglutathione hydrolase-like"/>
    <property type="match status" value="1"/>
</dbReference>
<dbReference type="GO" id="GO:0016787">
    <property type="term" value="F:hydrolase activity"/>
    <property type="evidence" value="ECO:0007669"/>
    <property type="project" value="UniProtKB-KW"/>
</dbReference>
<dbReference type="SUPFAM" id="SSF56281">
    <property type="entry name" value="Metallo-hydrolase/oxidoreductase"/>
    <property type="match status" value="1"/>
</dbReference>
<dbReference type="Pfam" id="PF00753">
    <property type="entry name" value="Lactamase_B"/>
    <property type="match status" value="1"/>
</dbReference>
<dbReference type="PANTHER" id="PTHR42951:SF4">
    <property type="entry name" value="ACYL-COENZYME A THIOESTERASE MBLAC2"/>
    <property type="match status" value="1"/>
</dbReference>
<name>A0A1M7UUJ2_9BRAD</name>
<dbReference type="InterPro" id="IPR036866">
    <property type="entry name" value="RibonucZ/Hydroxyglut_hydro"/>
</dbReference>
<evidence type="ECO:0000259" key="3">
    <source>
        <dbReference type="SMART" id="SM00849"/>
    </source>
</evidence>